<evidence type="ECO:0000256" key="2">
    <source>
        <dbReference type="ARBA" id="ARBA00004922"/>
    </source>
</evidence>
<keyword evidence="4 8" id="KW-0812">Transmembrane</keyword>
<evidence type="ECO:0000259" key="10">
    <source>
        <dbReference type="Pfam" id="PF23358"/>
    </source>
</evidence>
<evidence type="ECO:0000313" key="11">
    <source>
        <dbReference type="EMBL" id="KAF2485043.1"/>
    </source>
</evidence>
<keyword evidence="7 8" id="KW-0472">Membrane</keyword>
<gene>
    <name evidence="11" type="ORF">BDY17DRAFT_247012</name>
</gene>
<feature type="domain" description="OST48 N-terminal" evidence="9">
    <location>
        <begin position="25"/>
        <end position="283"/>
    </location>
</feature>
<keyword evidence="6 8" id="KW-1133">Transmembrane helix</keyword>
<evidence type="ECO:0000256" key="4">
    <source>
        <dbReference type="ARBA" id="ARBA00022692"/>
    </source>
</evidence>
<dbReference type="PANTHER" id="PTHR10830:SF0">
    <property type="entry name" value="DOLICHYL-DIPHOSPHOOLIGOSACCHARIDE--PROTEIN GLYCOSYLTRANSFERASE 48 KDA SUBUNIT"/>
    <property type="match status" value="1"/>
</dbReference>
<dbReference type="Pfam" id="PF03345">
    <property type="entry name" value="OST48_N"/>
    <property type="match status" value="1"/>
</dbReference>
<dbReference type="PANTHER" id="PTHR10830">
    <property type="entry name" value="DOLICHYL-DIPHOSPHOOLIGOSACCHARIDE--PROTEIN GLYCOSYLTRANSFERASE 48 KDA SUBUNIT"/>
    <property type="match status" value="1"/>
</dbReference>
<comment type="function">
    <text evidence="8">Subunit of the oligosaccharyl transferase (OST) complex that catalyzes the initial transfer of a defined glycan (Glc(3)Man(9)GlcNAc(2) in eukaryotes) from the lipid carrier dolichol-pyrophosphate to an asparagine residue within an Asn-X-Ser/Thr consensus motif in nascent polypeptide chains, the first step in protein N-glycosylation. N-glycosylation occurs cotranslationally and the complex associates with the Sec61 complex at the channel-forming translocon complex that mediates protein translocation across the endoplasmic reticulum (ER).</text>
</comment>
<dbReference type="EMBL" id="MU001633">
    <property type="protein sequence ID" value="KAF2485043.1"/>
    <property type="molecule type" value="Genomic_DNA"/>
</dbReference>
<feature type="chain" id="PRO_5025719507" description="Dolichyl-diphosphooligosaccharide--protein glycosyltransferase subunit WBP1" evidence="8">
    <location>
        <begin position="19"/>
        <end position="466"/>
    </location>
</feature>
<protein>
    <recommendedName>
        <fullName evidence="8">Dolichyl-diphosphooligosaccharide--protein glycosyltransferase subunit WBP1</fullName>
        <shortName evidence="8">Oligosaccharyl transferase subunit WBP1</shortName>
    </recommendedName>
</protein>
<dbReference type="GO" id="GO:0016740">
    <property type="term" value="F:transferase activity"/>
    <property type="evidence" value="ECO:0007669"/>
    <property type="project" value="UniProtKB-KW"/>
</dbReference>
<dbReference type="AlphaFoldDB" id="A0A6A6Q031"/>
<dbReference type="Pfam" id="PF23358">
    <property type="entry name" value="OST48_MD"/>
    <property type="match status" value="1"/>
</dbReference>
<comment type="subunit">
    <text evidence="8">Component of the oligosaccharyltransferase (OST) complex.</text>
</comment>
<dbReference type="GO" id="GO:0018279">
    <property type="term" value="P:protein N-linked glycosylation via asparagine"/>
    <property type="evidence" value="ECO:0007669"/>
    <property type="project" value="UniProtKB-UniRule"/>
</dbReference>
<dbReference type="InterPro" id="IPR055459">
    <property type="entry name" value="OST48_MD"/>
</dbReference>
<evidence type="ECO:0000256" key="5">
    <source>
        <dbReference type="ARBA" id="ARBA00022824"/>
    </source>
</evidence>
<evidence type="ECO:0000256" key="7">
    <source>
        <dbReference type="ARBA" id="ARBA00023136"/>
    </source>
</evidence>
<dbReference type="InterPro" id="IPR055457">
    <property type="entry name" value="OST48_N"/>
</dbReference>
<comment type="similarity">
    <text evidence="3 8">Belongs to the DDOST 48 kDa subunit family.</text>
</comment>
<keyword evidence="8" id="KW-0732">Signal</keyword>
<keyword evidence="11" id="KW-0808">Transferase</keyword>
<sequence>MRSLLLGLLLGLCSLVSALSAVGNKLLVIQEDESEKDNYSQFFKDLEARGFQISHRTPKDSSLSLFLHGVPAYSHLLLFPPKSKGLGPELTANVLVDFINQGSNVLLALSSDKSIPSAVSSLLLELDISLSPDRGSLVVDHFNYDTKSASDKHEVLLLPSPDSSRQDVKSYFGVQGLIAFPHSVGQVLGNASPFLASVLKAPATSYIYNPKDDSGDALEDPFATGTQINLVSAFQARNSARFTVFGSAEALQDTWFTASVQLPNGKSEKTSNQEFAKKVTGWTFKEQGVLKAGAIRHWLDEGAQKSTTDLTVLDVNPSIYRIKNDVHYSVELSEWQADHWAPFTPPAADNVQLEVSMLSPFHRLNLVPKQHTANATLYTSDFKLPDQHGIFNFYVEYRRPFLTNVEEKVTVTVRHFAHDEWPRSFAISGAWPWIGGIWVTIAGWVAFVALWLWCKPVEEKKVAGKR</sequence>
<evidence type="ECO:0000256" key="6">
    <source>
        <dbReference type="ARBA" id="ARBA00022989"/>
    </source>
</evidence>
<keyword evidence="12" id="KW-1185">Reference proteome</keyword>
<reference evidence="11" key="1">
    <citation type="journal article" date="2020" name="Stud. Mycol.">
        <title>101 Dothideomycetes genomes: a test case for predicting lifestyles and emergence of pathogens.</title>
        <authorList>
            <person name="Haridas S."/>
            <person name="Albert R."/>
            <person name="Binder M."/>
            <person name="Bloem J."/>
            <person name="Labutti K."/>
            <person name="Salamov A."/>
            <person name="Andreopoulos B."/>
            <person name="Baker S."/>
            <person name="Barry K."/>
            <person name="Bills G."/>
            <person name="Bluhm B."/>
            <person name="Cannon C."/>
            <person name="Castanera R."/>
            <person name="Culley D."/>
            <person name="Daum C."/>
            <person name="Ezra D."/>
            <person name="Gonzalez J."/>
            <person name="Henrissat B."/>
            <person name="Kuo A."/>
            <person name="Liang C."/>
            <person name="Lipzen A."/>
            <person name="Lutzoni F."/>
            <person name="Magnuson J."/>
            <person name="Mondo S."/>
            <person name="Nolan M."/>
            <person name="Ohm R."/>
            <person name="Pangilinan J."/>
            <person name="Park H.-J."/>
            <person name="Ramirez L."/>
            <person name="Alfaro M."/>
            <person name="Sun H."/>
            <person name="Tritt A."/>
            <person name="Yoshinaga Y."/>
            <person name="Zwiers L.-H."/>
            <person name="Turgeon B."/>
            <person name="Goodwin S."/>
            <person name="Spatafora J."/>
            <person name="Crous P."/>
            <person name="Grigoriev I."/>
        </authorList>
    </citation>
    <scope>NUCLEOTIDE SEQUENCE</scope>
    <source>
        <strain evidence="11">CBS 113389</strain>
    </source>
</reference>
<feature type="signal peptide" evidence="8">
    <location>
        <begin position="1"/>
        <end position="18"/>
    </location>
</feature>
<name>A0A6A6Q031_9PEZI</name>
<evidence type="ECO:0000256" key="8">
    <source>
        <dbReference type="RuleBase" id="RU361142"/>
    </source>
</evidence>
<dbReference type="GO" id="GO:0008250">
    <property type="term" value="C:oligosaccharyltransferase complex"/>
    <property type="evidence" value="ECO:0007669"/>
    <property type="project" value="TreeGrafter"/>
</dbReference>
<proteinExistence type="inferred from homology"/>
<evidence type="ECO:0000259" key="9">
    <source>
        <dbReference type="Pfam" id="PF03345"/>
    </source>
</evidence>
<evidence type="ECO:0000313" key="12">
    <source>
        <dbReference type="Proteomes" id="UP000799767"/>
    </source>
</evidence>
<keyword evidence="5 8" id="KW-0256">Endoplasmic reticulum</keyword>
<dbReference type="InterPro" id="IPR005013">
    <property type="entry name" value="DDOST_48_kDa_subunit"/>
</dbReference>
<evidence type="ECO:0000256" key="1">
    <source>
        <dbReference type="ARBA" id="ARBA00004479"/>
    </source>
</evidence>
<dbReference type="RefSeq" id="XP_033591612.1">
    <property type="nucleotide sequence ID" value="XM_033730778.1"/>
</dbReference>
<dbReference type="UniPathway" id="UPA00378"/>
<evidence type="ECO:0000256" key="3">
    <source>
        <dbReference type="ARBA" id="ARBA00008743"/>
    </source>
</evidence>
<comment type="subcellular location">
    <subcellularLocation>
        <location evidence="8">Endoplasmic reticulum membrane</location>
        <topology evidence="8">Single-pass type I membrane protein</topology>
    </subcellularLocation>
    <subcellularLocation>
        <location evidence="1">Membrane</location>
        <topology evidence="1">Single-pass type I membrane protein</topology>
    </subcellularLocation>
</comment>
<dbReference type="GeneID" id="54471780"/>
<organism evidence="11 12">
    <name type="scientific">Neohortaea acidophila</name>
    <dbReference type="NCBI Taxonomy" id="245834"/>
    <lineage>
        <taxon>Eukaryota</taxon>
        <taxon>Fungi</taxon>
        <taxon>Dikarya</taxon>
        <taxon>Ascomycota</taxon>
        <taxon>Pezizomycotina</taxon>
        <taxon>Dothideomycetes</taxon>
        <taxon>Dothideomycetidae</taxon>
        <taxon>Mycosphaerellales</taxon>
        <taxon>Teratosphaeriaceae</taxon>
        <taxon>Neohortaea</taxon>
    </lineage>
</organism>
<accession>A0A6A6Q031</accession>
<feature type="domain" description="OST48 middle" evidence="10">
    <location>
        <begin position="316"/>
        <end position="454"/>
    </location>
</feature>
<comment type="pathway">
    <text evidence="2 8">Protein modification; protein glycosylation.</text>
</comment>
<feature type="transmembrane region" description="Helical" evidence="8">
    <location>
        <begin position="430"/>
        <end position="453"/>
    </location>
</feature>
<dbReference type="OrthoDB" id="29105at2759"/>
<dbReference type="Proteomes" id="UP000799767">
    <property type="component" value="Unassembled WGS sequence"/>
</dbReference>